<gene>
    <name evidence="1" type="ORF">E2C01_100575</name>
</gene>
<evidence type="ECO:0000313" key="2">
    <source>
        <dbReference type="Proteomes" id="UP000324222"/>
    </source>
</evidence>
<keyword evidence="2" id="KW-1185">Reference proteome</keyword>
<name>A0A5B7KDM7_PORTR</name>
<dbReference type="AlphaFoldDB" id="A0A5B7KDM7"/>
<comment type="caution">
    <text evidence="1">The sequence shown here is derived from an EMBL/GenBank/DDBJ whole genome shotgun (WGS) entry which is preliminary data.</text>
</comment>
<dbReference type="EMBL" id="VSRR010143208">
    <property type="protein sequence ID" value="MPD04864.1"/>
    <property type="molecule type" value="Genomic_DNA"/>
</dbReference>
<evidence type="ECO:0000313" key="1">
    <source>
        <dbReference type="EMBL" id="MPD04864.1"/>
    </source>
</evidence>
<reference evidence="1 2" key="1">
    <citation type="submission" date="2019-05" db="EMBL/GenBank/DDBJ databases">
        <title>Another draft genome of Portunus trituberculatus and its Hox gene families provides insights of decapod evolution.</title>
        <authorList>
            <person name="Jeong J.-H."/>
            <person name="Song I."/>
            <person name="Kim S."/>
            <person name="Choi T."/>
            <person name="Kim D."/>
            <person name="Ryu S."/>
            <person name="Kim W."/>
        </authorList>
    </citation>
    <scope>NUCLEOTIDE SEQUENCE [LARGE SCALE GENOMIC DNA]</scope>
    <source>
        <tissue evidence="1">Muscle</tissue>
    </source>
</reference>
<accession>A0A5B7KDM7</accession>
<organism evidence="1 2">
    <name type="scientific">Portunus trituberculatus</name>
    <name type="common">Swimming crab</name>
    <name type="synonym">Neptunus trituberculatus</name>
    <dbReference type="NCBI Taxonomy" id="210409"/>
    <lineage>
        <taxon>Eukaryota</taxon>
        <taxon>Metazoa</taxon>
        <taxon>Ecdysozoa</taxon>
        <taxon>Arthropoda</taxon>
        <taxon>Crustacea</taxon>
        <taxon>Multicrustacea</taxon>
        <taxon>Malacostraca</taxon>
        <taxon>Eumalacostraca</taxon>
        <taxon>Eucarida</taxon>
        <taxon>Decapoda</taxon>
        <taxon>Pleocyemata</taxon>
        <taxon>Brachyura</taxon>
        <taxon>Eubrachyura</taxon>
        <taxon>Portunoidea</taxon>
        <taxon>Portunidae</taxon>
        <taxon>Portuninae</taxon>
        <taxon>Portunus</taxon>
    </lineage>
</organism>
<protein>
    <submittedName>
        <fullName evidence="1">Uncharacterized protein</fullName>
    </submittedName>
</protein>
<proteinExistence type="predicted"/>
<sequence length="106" mass="11005">MSLYGAVACRRGVQLGAGKVACVSVRGGIKSSGTVYRNFQSHSVKASPCEITSVPKGVRVTNSLKCPCQRPAGWASRHSATRSQFPAVAGIGDPAVLPLVRVSGHN</sequence>
<dbReference type="Proteomes" id="UP000324222">
    <property type="component" value="Unassembled WGS sequence"/>
</dbReference>